<organism evidence="3 4">
    <name type="scientific">Leifsonia shinshuensis</name>
    <dbReference type="NCBI Taxonomy" id="150026"/>
    <lineage>
        <taxon>Bacteria</taxon>
        <taxon>Bacillati</taxon>
        <taxon>Actinomycetota</taxon>
        <taxon>Actinomycetes</taxon>
        <taxon>Micrococcales</taxon>
        <taxon>Microbacteriaceae</taxon>
        <taxon>Leifsonia</taxon>
    </lineage>
</organism>
<gene>
    <name evidence="2" type="ORF">F1C12_18080</name>
    <name evidence="3" type="ORF">F1C12_21850</name>
</gene>
<reference evidence="3" key="2">
    <citation type="journal article" date="2020" name="Microbiol. Resour. Announc.">
        <title>Antarctic desert soil bacteria exhibit high novel natural product potential, evaluated through long-read genome sequencing and comparative genomics.</title>
        <authorList>
            <person name="Benaud N."/>
            <person name="Edwards R.J."/>
            <person name="Amos T.G."/>
            <person name="D'Agostino P.M."/>
            <person name="Gutierrez-Chavez C."/>
            <person name="Montgomery K."/>
            <person name="Nicetic I."/>
            <person name="Ferrari B.C."/>
        </authorList>
    </citation>
    <scope>NUCLEOTIDE SEQUENCE</scope>
    <source>
        <strain evidence="3">INR9</strain>
    </source>
</reference>
<dbReference type="EMBL" id="CP043642">
    <property type="protein sequence ID" value="QNE37930.1"/>
    <property type="molecule type" value="Genomic_DNA"/>
</dbReference>
<accession>A0A7G6YHG5</accession>
<evidence type="ECO:0000313" key="3">
    <source>
        <dbReference type="EMBL" id="QNE37930.1"/>
    </source>
</evidence>
<evidence type="ECO:0000313" key="2">
    <source>
        <dbReference type="EMBL" id="QNE36838.1"/>
    </source>
</evidence>
<sequence>MIKGKVASLIAAAALVAGSVAVAAPAMADNSNSGNGCTATVKTPSKSGNYIHVAGSASCSASSYRSMNVQLWHYYDLLPAALVTTAYDSGTKTSYNVSKNVCDNGGTTTYYTNGALENSGGGILVNVGGSGTITLSHC</sequence>
<feature type="signal peptide" evidence="1">
    <location>
        <begin position="1"/>
        <end position="28"/>
    </location>
</feature>
<dbReference type="Proteomes" id="UP000515511">
    <property type="component" value="Plasmid unnamed1"/>
</dbReference>
<geneLocation type="plasmid" evidence="3 4">
    <name>unnamed1</name>
</geneLocation>
<evidence type="ECO:0008006" key="5">
    <source>
        <dbReference type="Google" id="ProtNLM"/>
    </source>
</evidence>
<dbReference type="AlphaFoldDB" id="A0A7G6YHG5"/>
<evidence type="ECO:0000313" key="4">
    <source>
        <dbReference type="Proteomes" id="UP000515511"/>
    </source>
</evidence>
<keyword evidence="3" id="KW-0614">Plasmid</keyword>
<protein>
    <recommendedName>
        <fullName evidence="5">Spore-associated protein A</fullName>
    </recommendedName>
</protein>
<dbReference type="EMBL" id="CP043641">
    <property type="protein sequence ID" value="QNE36838.1"/>
    <property type="molecule type" value="Genomic_DNA"/>
</dbReference>
<dbReference type="RefSeq" id="WP_185276272.1">
    <property type="nucleotide sequence ID" value="NZ_CP043641.1"/>
</dbReference>
<dbReference type="KEGG" id="lse:F1C12_21850"/>
<evidence type="ECO:0000256" key="1">
    <source>
        <dbReference type="SAM" id="SignalP"/>
    </source>
</evidence>
<dbReference type="KEGG" id="lse:F1C12_18080"/>
<keyword evidence="1" id="KW-0732">Signal</keyword>
<dbReference type="Proteomes" id="UP000515511">
    <property type="component" value="Chromosome"/>
</dbReference>
<feature type="chain" id="PRO_5044657534" description="Spore-associated protein A" evidence="1">
    <location>
        <begin position="29"/>
        <end position="138"/>
    </location>
</feature>
<proteinExistence type="predicted"/>
<reference evidence="4" key="1">
    <citation type="submission" date="2019-09" db="EMBL/GenBank/DDBJ databases">
        <title>Antimicrobial potential of Antarctic Bacteria.</title>
        <authorList>
            <person name="Benaud N."/>
            <person name="Edwards R.J."/>
            <person name="Ferrari B.C."/>
        </authorList>
    </citation>
    <scope>NUCLEOTIDE SEQUENCE [LARGE SCALE GENOMIC DNA]</scope>
    <source>
        <strain evidence="4">INR9</strain>
        <plasmid evidence="4">unnamed1</plasmid>
    </source>
</reference>
<name>A0A7G6YHG5_9MICO</name>